<proteinExistence type="inferred from homology"/>
<dbReference type="GO" id="GO:0006508">
    <property type="term" value="P:proteolysis"/>
    <property type="evidence" value="ECO:0007669"/>
    <property type="project" value="UniProtKB-KW"/>
</dbReference>
<dbReference type="InterPro" id="IPR036852">
    <property type="entry name" value="Peptidase_S8/S53_dom_sf"/>
</dbReference>
<keyword evidence="3" id="KW-0645">Protease</keyword>
<dbReference type="InterPro" id="IPR000209">
    <property type="entry name" value="Peptidase_S8/S53_dom"/>
</dbReference>
<dbReference type="PANTHER" id="PTHR10795">
    <property type="entry name" value="PROPROTEIN CONVERTASE SUBTILISIN/KEXIN"/>
    <property type="match status" value="1"/>
</dbReference>
<dbReference type="InterPro" id="IPR023827">
    <property type="entry name" value="Peptidase_S8_Asp-AS"/>
</dbReference>
<comment type="caution">
    <text evidence="7">Lacks conserved residue(s) required for the propagation of feature annotation.</text>
</comment>
<dbReference type="CDD" id="cd02120">
    <property type="entry name" value="PA_subtilisin_like"/>
    <property type="match status" value="1"/>
</dbReference>
<sequence length="326" mass="34416">MFKFSSKDGGHYKSWYHSFLPTTTTRSSNQQQRPQILHSYQNVVAGFAAKLTAEQGVTIVVVDSGISPEHPSFNDQGVPLPPSKWKGKCKFNSKLCNKKLIGARNLATKTEPPFDCNGHGSHTASTAAGNTAAGNFVKGANVFGNTYGTAVGVAPHAHLAIYKACSKKGCAESEILAAIGVAVGDGVDVLSISLGHVSPHLTPFYSDLTAIVGASTIDRTIEATARLGNEAKYDGGRIARTAKDEEVKRADGVAIILMNEKPDGYSTSADAHVLPTTHVDYASGLKIKDYINSTKDPKATILFKGTVIGNQKFAPAVASLSSRGPN</sequence>
<dbReference type="AlphaFoldDB" id="A0A8K0MCN6"/>
<reference evidence="9" key="1">
    <citation type="submission" date="2020-03" db="EMBL/GenBank/DDBJ databases">
        <title>A high-quality chromosome-level genome assembly of a woody plant with both climbing and erect habits, Rhamnella rubrinervis.</title>
        <authorList>
            <person name="Lu Z."/>
            <person name="Yang Y."/>
            <person name="Zhu X."/>
            <person name="Sun Y."/>
        </authorList>
    </citation>
    <scope>NUCLEOTIDE SEQUENCE</scope>
    <source>
        <strain evidence="9">BYM</strain>
        <tissue evidence="9">Leaf</tissue>
    </source>
</reference>
<dbReference type="GO" id="GO:0004252">
    <property type="term" value="F:serine-type endopeptidase activity"/>
    <property type="evidence" value="ECO:0007669"/>
    <property type="project" value="InterPro"/>
</dbReference>
<protein>
    <recommendedName>
        <fullName evidence="8">Peptidase S8/S53 domain-containing protein</fullName>
    </recommendedName>
</protein>
<dbReference type="PRINTS" id="PR00723">
    <property type="entry name" value="SUBTILISIN"/>
</dbReference>
<dbReference type="Proteomes" id="UP000796880">
    <property type="component" value="Unassembled WGS sequence"/>
</dbReference>
<dbReference type="PROSITE" id="PS51892">
    <property type="entry name" value="SUBTILASE"/>
    <property type="match status" value="1"/>
</dbReference>
<feature type="domain" description="Peptidase S8/S53" evidence="8">
    <location>
        <begin position="55"/>
        <end position="207"/>
    </location>
</feature>
<evidence type="ECO:0000313" key="10">
    <source>
        <dbReference type="Proteomes" id="UP000796880"/>
    </source>
</evidence>
<keyword evidence="4" id="KW-0732">Signal</keyword>
<comment type="caution">
    <text evidence="9">The sequence shown here is derived from an EMBL/GenBank/DDBJ whole genome shotgun (WGS) entry which is preliminary data.</text>
</comment>
<comment type="similarity">
    <text evidence="2 7">Belongs to the peptidase S8 family.</text>
</comment>
<dbReference type="Gene3D" id="3.40.50.200">
    <property type="entry name" value="Peptidase S8/S53 domain"/>
    <property type="match status" value="1"/>
</dbReference>
<organism evidence="9 10">
    <name type="scientific">Rhamnella rubrinervis</name>
    <dbReference type="NCBI Taxonomy" id="2594499"/>
    <lineage>
        <taxon>Eukaryota</taxon>
        <taxon>Viridiplantae</taxon>
        <taxon>Streptophyta</taxon>
        <taxon>Embryophyta</taxon>
        <taxon>Tracheophyta</taxon>
        <taxon>Spermatophyta</taxon>
        <taxon>Magnoliopsida</taxon>
        <taxon>eudicotyledons</taxon>
        <taxon>Gunneridae</taxon>
        <taxon>Pentapetalae</taxon>
        <taxon>rosids</taxon>
        <taxon>fabids</taxon>
        <taxon>Rosales</taxon>
        <taxon>Rhamnaceae</taxon>
        <taxon>rhamnoid group</taxon>
        <taxon>Rhamneae</taxon>
        <taxon>Rhamnella</taxon>
    </lineage>
</organism>
<dbReference type="PROSITE" id="PS00136">
    <property type="entry name" value="SUBTILASE_ASP"/>
    <property type="match status" value="1"/>
</dbReference>
<dbReference type="InterPro" id="IPR045051">
    <property type="entry name" value="SBT"/>
</dbReference>
<dbReference type="Pfam" id="PF00082">
    <property type="entry name" value="Peptidase_S8"/>
    <property type="match status" value="1"/>
</dbReference>
<dbReference type="OrthoDB" id="206201at2759"/>
<evidence type="ECO:0000256" key="7">
    <source>
        <dbReference type="PROSITE-ProRule" id="PRU01240"/>
    </source>
</evidence>
<keyword evidence="5" id="KW-0378">Hydrolase</keyword>
<evidence type="ECO:0000313" key="9">
    <source>
        <dbReference type="EMBL" id="KAF3442385.1"/>
    </source>
</evidence>
<keyword evidence="6" id="KW-0720">Serine protease</keyword>
<evidence type="ECO:0000256" key="3">
    <source>
        <dbReference type="ARBA" id="ARBA00022670"/>
    </source>
</evidence>
<dbReference type="GO" id="GO:0005576">
    <property type="term" value="C:extracellular region"/>
    <property type="evidence" value="ECO:0007669"/>
    <property type="project" value="UniProtKB-SubCell"/>
</dbReference>
<evidence type="ECO:0000256" key="2">
    <source>
        <dbReference type="ARBA" id="ARBA00011073"/>
    </source>
</evidence>
<evidence type="ECO:0000256" key="5">
    <source>
        <dbReference type="ARBA" id="ARBA00022801"/>
    </source>
</evidence>
<evidence type="ECO:0000259" key="8">
    <source>
        <dbReference type="Pfam" id="PF00082"/>
    </source>
</evidence>
<name>A0A8K0MCN6_9ROSA</name>
<comment type="subcellular location">
    <subcellularLocation>
        <location evidence="1">Secreted</location>
    </subcellularLocation>
</comment>
<dbReference type="Gene3D" id="3.50.30.30">
    <property type="match status" value="1"/>
</dbReference>
<evidence type="ECO:0000256" key="1">
    <source>
        <dbReference type="ARBA" id="ARBA00004613"/>
    </source>
</evidence>
<gene>
    <name evidence="9" type="ORF">FNV43_RR16301</name>
</gene>
<evidence type="ECO:0000256" key="6">
    <source>
        <dbReference type="ARBA" id="ARBA00022825"/>
    </source>
</evidence>
<dbReference type="EMBL" id="VOIH02000007">
    <property type="protein sequence ID" value="KAF3442385.1"/>
    <property type="molecule type" value="Genomic_DNA"/>
</dbReference>
<evidence type="ECO:0000256" key="4">
    <source>
        <dbReference type="ARBA" id="ARBA00022729"/>
    </source>
</evidence>
<dbReference type="SUPFAM" id="SSF52743">
    <property type="entry name" value="Subtilisin-like"/>
    <property type="match status" value="1"/>
</dbReference>
<accession>A0A8K0MCN6</accession>
<keyword evidence="10" id="KW-1185">Reference proteome</keyword>
<dbReference type="InterPro" id="IPR015500">
    <property type="entry name" value="Peptidase_S8_subtilisin-rel"/>
</dbReference>